<dbReference type="PANTHER" id="PTHR37528:SF1">
    <property type="entry name" value="UPF0149 PROTEIN YGFB"/>
    <property type="match status" value="1"/>
</dbReference>
<dbReference type="InterPro" id="IPR011978">
    <property type="entry name" value="YgfB-like"/>
</dbReference>
<dbReference type="PANTHER" id="PTHR37528">
    <property type="entry name" value="UPF0149 PROTEIN YGFB"/>
    <property type="match status" value="1"/>
</dbReference>
<dbReference type="InterPro" id="IPR036255">
    <property type="entry name" value="YgfB-like_sf"/>
</dbReference>
<protein>
    <recommendedName>
        <fullName evidence="3">YecA family protein</fullName>
    </recommendedName>
</protein>
<gene>
    <name evidence="2" type="ORF">METZ01_LOCUS148726</name>
</gene>
<dbReference type="Pfam" id="PF03695">
    <property type="entry name" value="UPF0149"/>
    <property type="match status" value="1"/>
</dbReference>
<dbReference type="AlphaFoldDB" id="A0A382A3Y1"/>
<feature type="non-terminal residue" evidence="2">
    <location>
        <position position="175"/>
    </location>
</feature>
<evidence type="ECO:0000256" key="1">
    <source>
        <dbReference type="ARBA" id="ARBA00038308"/>
    </source>
</evidence>
<evidence type="ECO:0008006" key="3">
    <source>
        <dbReference type="Google" id="ProtNLM"/>
    </source>
</evidence>
<reference evidence="2" key="1">
    <citation type="submission" date="2018-05" db="EMBL/GenBank/DDBJ databases">
        <authorList>
            <person name="Lanie J.A."/>
            <person name="Ng W.-L."/>
            <person name="Kazmierczak K.M."/>
            <person name="Andrzejewski T.M."/>
            <person name="Davidsen T.M."/>
            <person name="Wayne K.J."/>
            <person name="Tettelin H."/>
            <person name="Glass J.I."/>
            <person name="Rusch D."/>
            <person name="Podicherti R."/>
            <person name="Tsui H.-C.T."/>
            <person name="Winkler M.E."/>
        </authorList>
    </citation>
    <scope>NUCLEOTIDE SEQUENCE</scope>
</reference>
<organism evidence="2">
    <name type="scientific">marine metagenome</name>
    <dbReference type="NCBI Taxonomy" id="408172"/>
    <lineage>
        <taxon>unclassified sequences</taxon>
        <taxon>metagenomes</taxon>
        <taxon>ecological metagenomes</taxon>
    </lineage>
</organism>
<dbReference type="GO" id="GO:0005829">
    <property type="term" value="C:cytosol"/>
    <property type="evidence" value="ECO:0007669"/>
    <property type="project" value="TreeGrafter"/>
</dbReference>
<comment type="similarity">
    <text evidence="1">Belongs to the UPF0149 family.</text>
</comment>
<sequence>VQHAALSDLFEEAGLILSPSELHGELCGLLCAVGASRLADAWYKESIGAENLRSPVADRVILELRTLRSETWSQFVGSEMQLMPLLPNEDCAIDKRVEALGEWCHGFLSGVGLGGASLGPGTPEHVEEFLSDLDAFSHVGLSAEEDDNEIATDFVLAELIEYVRVGAQIVFEEWQ</sequence>
<dbReference type="EMBL" id="UINC01023697">
    <property type="protein sequence ID" value="SVA95872.1"/>
    <property type="molecule type" value="Genomic_DNA"/>
</dbReference>
<proteinExistence type="inferred from homology"/>
<feature type="non-terminal residue" evidence="2">
    <location>
        <position position="1"/>
    </location>
</feature>
<dbReference type="Gene3D" id="1.20.120.740">
    <property type="entry name" value="YgfB uncharacterised protein family UPF0149, PF03695"/>
    <property type="match status" value="1"/>
</dbReference>
<accession>A0A382A3Y1</accession>
<dbReference type="SUPFAM" id="SSF101327">
    <property type="entry name" value="YgfB-like"/>
    <property type="match status" value="1"/>
</dbReference>
<evidence type="ECO:0000313" key="2">
    <source>
        <dbReference type="EMBL" id="SVA95872.1"/>
    </source>
</evidence>
<name>A0A382A3Y1_9ZZZZ</name>